<evidence type="ECO:0000256" key="3">
    <source>
        <dbReference type="ARBA" id="ARBA00023295"/>
    </source>
</evidence>
<reference evidence="5 6" key="1">
    <citation type="submission" date="2018-07" db="EMBL/GenBank/DDBJ databases">
        <title>Genome sequences of six Lactobacillus spp. isolated from bumble bee guts.</title>
        <authorList>
            <person name="Motta E.V.S."/>
            <person name="Moran N.A."/>
        </authorList>
    </citation>
    <scope>NUCLEOTIDE SEQUENCE [LARGE SCALE GENOMIC DNA]</scope>
    <source>
        <strain evidence="5 6">LV-8.1</strain>
    </source>
</reference>
<organism evidence="5 6">
    <name type="scientific">Bombilactobacillus bombi</name>
    <dbReference type="NCBI Taxonomy" id="1303590"/>
    <lineage>
        <taxon>Bacteria</taxon>
        <taxon>Bacillati</taxon>
        <taxon>Bacillota</taxon>
        <taxon>Bacilli</taxon>
        <taxon>Lactobacillales</taxon>
        <taxon>Lactobacillaceae</taxon>
        <taxon>Bombilactobacillus</taxon>
    </lineage>
</organism>
<dbReference type="GO" id="GO:0016052">
    <property type="term" value="P:carbohydrate catabolic process"/>
    <property type="evidence" value="ECO:0007669"/>
    <property type="project" value="TreeGrafter"/>
</dbReference>
<dbReference type="InterPro" id="IPR017853">
    <property type="entry name" value="GH"/>
</dbReference>
<gene>
    <name evidence="5" type="ORF">DS832_02345</name>
</gene>
<dbReference type="InterPro" id="IPR033132">
    <property type="entry name" value="GH_1_N_CS"/>
</dbReference>
<dbReference type="Proteomes" id="UP000284822">
    <property type="component" value="Unassembled WGS sequence"/>
</dbReference>
<dbReference type="InterPro" id="IPR001360">
    <property type="entry name" value="Glyco_hydro_1"/>
</dbReference>
<dbReference type="PRINTS" id="PR00131">
    <property type="entry name" value="GLHYDRLASE1"/>
</dbReference>
<sequence>MVKSKNGFKDNFLWGGATAANQCEGAWNKDGKGISTADIQPYTKGINRKSLNFNHVTKQALDNFMNNNELFYPKRNGVHFYDRYEEYFDKLEDMGFSCFRMSIAWTRIFPNGDEKKPNKKGLQHYRNVLTSLKKRGITPIVTMSHYEMPINLVTKYGGWENRKLINLFLNYCTVLLDNFHDLVKYWIVINQINLIQYESFGSLGILYDKNNNYLEQQFQGIHHQFVAFGLVKSYAQEHYPDNKIGTMLADCILQPYSCRPEDVELAFKRNRMQYFFGDVQILGNYPDYALQYFKDNNIQLKTLPEDEKIIHDNLADFLCISYYYSYCVDAYKNGMDPADTTKNPYLKENEWGWAINPSGLYVTMSNYWDRYHIPMMIGENGFGFEDKLMDGKVHDQYRIDYLKKHIKALKQAVIDGADIFAYCSWAPFDIVSAGTAEMSKRYGYVYVDYDDFGNGSGKLYNKDSFYWYKKVISSNGEEL</sequence>
<dbReference type="FunFam" id="3.20.20.80:FF:000004">
    <property type="entry name" value="Beta-glucosidase 6-phospho-beta-glucosidase"/>
    <property type="match status" value="1"/>
</dbReference>
<evidence type="ECO:0000313" key="5">
    <source>
        <dbReference type="EMBL" id="RHW48413.1"/>
    </source>
</evidence>
<dbReference type="GO" id="GO:0008422">
    <property type="term" value="F:beta-glucosidase activity"/>
    <property type="evidence" value="ECO:0007669"/>
    <property type="project" value="TreeGrafter"/>
</dbReference>
<comment type="similarity">
    <text evidence="1 4">Belongs to the glycosyl hydrolase 1 family.</text>
</comment>
<protein>
    <submittedName>
        <fullName evidence="5">Beta-glucosidase</fullName>
    </submittedName>
</protein>
<dbReference type="RefSeq" id="WP_118910166.1">
    <property type="nucleotide sequence ID" value="NZ_QOCS01000005.1"/>
</dbReference>
<dbReference type="AlphaFoldDB" id="A0A417ZCM8"/>
<dbReference type="Pfam" id="PF00232">
    <property type="entry name" value="Glyco_hydro_1"/>
    <property type="match status" value="1"/>
</dbReference>
<evidence type="ECO:0000313" key="6">
    <source>
        <dbReference type="Proteomes" id="UP000284822"/>
    </source>
</evidence>
<keyword evidence="3" id="KW-0326">Glycosidase</keyword>
<proteinExistence type="inferred from homology"/>
<dbReference type="SUPFAM" id="SSF51445">
    <property type="entry name" value="(Trans)glycosidases"/>
    <property type="match status" value="1"/>
</dbReference>
<evidence type="ECO:0000256" key="4">
    <source>
        <dbReference type="RuleBase" id="RU003690"/>
    </source>
</evidence>
<dbReference type="PANTHER" id="PTHR10353:SF122">
    <property type="entry name" value="6-PHOSPHO-BETA-GLUCOSIDASE ASCB-RELATED"/>
    <property type="match status" value="1"/>
</dbReference>
<accession>A0A417ZCM8</accession>
<dbReference type="PANTHER" id="PTHR10353">
    <property type="entry name" value="GLYCOSYL HYDROLASE"/>
    <property type="match status" value="1"/>
</dbReference>
<keyword evidence="2" id="KW-0378">Hydrolase</keyword>
<dbReference type="PROSITE" id="PS00653">
    <property type="entry name" value="GLYCOSYL_HYDROL_F1_2"/>
    <property type="match status" value="1"/>
</dbReference>
<name>A0A417ZCM8_9LACO</name>
<dbReference type="GO" id="GO:0005829">
    <property type="term" value="C:cytosol"/>
    <property type="evidence" value="ECO:0007669"/>
    <property type="project" value="TreeGrafter"/>
</dbReference>
<evidence type="ECO:0000256" key="1">
    <source>
        <dbReference type="ARBA" id="ARBA00010838"/>
    </source>
</evidence>
<dbReference type="EMBL" id="QOCS01000005">
    <property type="protein sequence ID" value="RHW48413.1"/>
    <property type="molecule type" value="Genomic_DNA"/>
</dbReference>
<comment type="caution">
    <text evidence="5">The sequence shown here is derived from an EMBL/GenBank/DDBJ whole genome shotgun (WGS) entry which is preliminary data.</text>
</comment>
<evidence type="ECO:0000256" key="2">
    <source>
        <dbReference type="ARBA" id="ARBA00022801"/>
    </source>
</evidence>
<dbReference type="Gene3D" id="3.20.20.80">
    <property type="entry name" value="Glycosidases"/>
    <property type="match status" value="1"/>
</dbReference>